<gene>
    <name evidence="1" type="ORF">GLOINDRAFT_8923</name>
</gene>
<dbReference type="HOGENOM" id="CLU_1240713_0_0_1"/>
<evidence type="ECO:0000313" key="1">
    <source>
        <dbReference type="EMBL" id="ESA00025.1"/>
    </source>
</evidence>
<protein>
    <submittedName>
        <fullName evidence="1">Uncharacterized protein</fullName>
    </submittedName>
</protein>
<sequence>MNNGSNDRSAQDYLSLPEDQVGNSFVPIRIPNNNDNSINYHVGIYNSNDTVPSNTFEFYLPLPNDTIYRVIYTQLHLFEISTLLNNGVDTSHIPDSHFPYHQNVQSFIRQQIHQRVQYIYQPQQPSQTFDTIPNFQLDMMPPNSQLVRKLIRYSEYRAFTNKWLTQNNPDIYNTANLQLFSYYSEQDGKTLEGLTTRQIAKHLGINKSAVDHVCQYFRKHIQL</sequence>
<proteinExistence type="predicted"/>
<reference evidence="1" key="1">
    <citation type="submission" date="2013-07" db="EMBL/GenBank/DDBJ databases">
        <title>The genome of an arbuscular mycorrhizal fungus provides insights into the evolution of the oldest plant symbiosis.</title>
        <authorList>
            <consortium name="DOE Joint Genome Institute"/>
            <person name="Tisserant E."/>
            <person name="Malbreil M."/>
            <person name="Kuo A."/>
            <person name="Kohler A."/>
            <person name="Symeonidi A."/>
            <person name="Balestrini R."/>
            <person name="Charron P."/>
            <person name="Duensing N."/>
            <person name="Frei-dit-Frey N."/>
            <person name="Gianinazzi-Pearson V."/>
            <person name="Gilbert B."/>
            <person name="Handa Y."/>
            <person name="Hijri M."/>
            <person name="Kaul R."/>
            <person name="Kawaguchi M."/>
            <person name="Krajinski F."/>
            <person name="Lammers P."/>
            <person name="Lapierre D."/>
            <person name="Masclaux F.G."/>
            <person name="Murat C."/>
            <person name="Morin E."/>
            <person name="Ndikumana S."/>
            <person name="Pagni M."/>
            <person name="Petitpierre D."/>
            <person name="Requena N."/>
            <person name="Rosikiewicz P."/>
            <person name="Riley R."/>
            <person name="Saito K."/>
            <person name="San Clemente H."/>
            <person name="Shapiro H."/>
            <person name="van Tuinen D."/>
            <person name="Becard G."/>
            <person name="Bonfante P."/>
            <person name="Paszkowski U."/>
            <person name="Shachar-Hill Y."/>
            <person name="Young J.P."/>
            <person name="Sanders I.R."/>
            <person name="Henrissat B."/>
            <person name="Rensing S.A."/>
            <person name="Grigoriev I.V."/>
            <person name="Corradi N."/>
            <person name="Roux C."/>
            <person name="Martin F."/>
        </authorList>
    </citation>
    <scope>NUCLEOTIDE SEQUENCE</scope>
    <source>
        <strain evidence="1">DAOM 197198</strain>
    </source>
</reference>
<dbReference type="EMBL" id="KI297516">
    <property type="protein sequence ID" value="ESA00025.1"/>
    <property type="molecule type" value="Genomic_DNA"/>
</dbReference>
<dbReference type="VEuPathDB" id="FungiDB:RhiirFUN_009037"/>
<name>U9SVX6_RHIID</name>
<organism evidence="1">
    <name type="scientific">Rhizophagus irregularis (strain DAOM 181602 / DAOM 197198 / MUCL 43194)</name>
    <name type="common">Arbuscular mycorrhizal fungus</name>
    <name type="synonym">Glomus intraradices</name>
    <dbReference type="NCBI Taxonomy" id="747089"/>
    <lineage>
        <taxon>Eukaryota</taxon>
        <taxon>Fungi</taxon>
        <taxon>Fungi incertae sedis</taxon>
        <taxon>Mucoromycota</taxon>
        <taxon>Glomeromycotina</taxon>
        <taxon>Glomeromycetes</taxon>
        <taxon>Glomerales</taxon>
        <taxon>Glomeraceae</taxon>
        <taxon>Rhizophagus</taxon>
    </lineage>
</organism>
<accession>U9SVX6</accession>
<dbReference type="AlphaFoldDB" id="U9SVX6"/>